<evidence type="ECO:0008006" key="9">
    <source>
        <dbReference type="Google" id="ProtNLM"/>
    </source>
</evidence>
<keyword evidence="3" id="KW-0690">Ribosome biogenesis</keyword>
<organism evidence="8">
    <name type="scientific">Menopon gallinae</name>
    <name type="common">poultry shaft louse</name>
    <dbReference type="NCBI Taxonomy" id="328185"/>
    <lineage>
        <taxon>Eukaryota</taxon>
        <taxon>Metazoa</taxon>
        <taxon>Ecdysozoa</taxon>
        <taxon>Arthropoda</taxon>
        <taxon>Hexapoda</taxon>
        <taxon>Insecta</taxon>
        <taxon>Pterygota</taxon>
        <taxon>Neoptera</taxon>
        <taxon>Paraneoptera</taxon>
        <taxon>Psocodea</taxon>
        <taxon>Troctomorpha</taxon>
        <taxon>Phthiraptera</taxon>
        <taxon>Amblycera</taxon>
        <taxon>Menoponidae</taxon>
        <taxon>Menopon</taxon>
    </lineage>
</organism>
<feature type="compositionally biased region" description="Basic and acidic residues" evidence="7">
    <location>
        <begin position="128"/>
        <end position="139"/>
    </location>
</feature>
<evidence type="ECO:0000313" key="8">
    <source>
        <dbReference type="EMBL" id="KAL0280363.1"/>
    </source>
</evidence>
<gene>
    <name evidence="8" type="ORF">PYX00_001675</name>
</gene>
<dbReference type="GO" id="GO:0030692">
    <property type="term" value="C:Noc4p-Nop14p complex"/>
    <property type="evidence" value="ECO:0007669"/>
    <property type="project" value="TreeGrafter"/>
</dbReference>
<feature type="compositionally biased region" description="Acidic residues" evidence="7">
    <location>
        <begin position="140"/>
        <end position="149"/>
    </location>
</feature>
<proteinExistence type="inferred from homology"/>
<dbReference type="GO" id="GO:0030490">
    <property type="term" value="P:maturation of SSU-rRNA"/>
    <property type="evidence" value="ECO:0007669"/>
    <property type="project" value="TreeGrafter"/>
</dbReference>
<feature type="region of interest" description="Disordered" evidence="7">
    <location>
        <begin position="326"/>
        <end position="436"/>
    </location>
</feature>
<evidence type="ECO:0000256" key="5">
    <source>
        <dbReference type="ARBA" id="ARBA00023242"/>
    </source>
</evidence>
<feature type="region of interest" description="Disordered" evidence="7">
    <location>
        <begin position="128"/>
        <end position="149"/>
    </location>
</feature>
<dbReference type="GO" id="GO:0032040">
    <property type="term" value="C:small-subunit processome"/>
    <property type="evidence" value="ECO:0007669"/>
    <property type="project" value="InterPro"/>
</dbReference>
<comment type="caution">
    <text evidence="8">The sequence shown here is derived from an EMBL/GenBank/DDBJ whole genome shotgun (WGS) entry which is preliminary data.</text>
</comment>
<feature type="compositionally biased region" description="Polar residues" evidence="7">
    <location>
        <begin position="330"/>
        <end position="341"/>
    </location>
</feature>
<dbReference type="InterPro" id="IPR007276">
    <property type="entry name" value="Nop14"/>
</dbReference>
<dbReference type="PANTHER" id="PTHR23183">
    <property type="entry name" value="NOP14"/>
    <property type="match status" value="1"/>
</dbReference>
<feature type="compositionally biased region" description="Basic and acidic residues" evidence="7">
    <location>
        <begin position="408"/>
        <end position="417"/>
    </location>
</feature>
<dbReference type="EMBL" id="JARGDH010000001">
    <property type="protein sequence ID" value="KAL0280363.1"/>
    <property type="molecule type" value="Genomic_DNA"/>
</dbReference>
<comment type="function">
    <text evidence="6">Involved in nucleolar processing of pre-18S ribosomal RNA. Has a role in the nuclear export of 40S pre-ribosomal subunit to the cytoplasm.</text>
</comment>
<accession>A0AAW2IEX5</accession>
<keyword evidence="5" id="KW-0539">Nucleus</keyword>
<feature type="region of interest" description="Disordered" evidence="7">
    <location>
        <begin position="1"/>
        <end position="22"/>
    </location>
</feature>
<name>A0AAW2IEX5_9NEOP</name>
<protein>
    <recommendedName>
        <fullName evidence="9">Nucleolar protein 14</fullName>
    </recommendedName>
</protein>
<evidence type="ECO:0000256" key="7">
    <source>
        <dbReference type="SAM" id="MobiDB-lite"/>
    </source>
</evidence>
<evidence type="ECO:0000256" key="1">
    <source>
        <dbReference type="ARBA" id="ARBA00004604"/>
    </source>
</evidence>
<keyword evidence="4" id="KW-0698">rRNA processing</keyword>
<sequence length="885" mass="101954">MAKAKKKKGLSDSKLHTLKKEPKKLNAFEMHVNRRKFNVVGMKLKTEKGLPGISRSRAIKKRKETLLQEYKWKNKKNNFVDRRIGEKNSAMTVEDKIMARFTAERVKLHSKKSIFNLGEGEELTHRGETLTEIEKYDDPKSDDEFDDEQDGKLDADFVGEAHFGGGMFKKVDEEPKSRRDLIDQLIAESKKRKAEKQKEREETLNLTEKLDSDWKELLPLVTCAKKTDKDSEVDIKKDKKSASYDILSKQLKFEARGKPLDRLKSEEEIAKEEKEKLEALEKERLDRMLGESKQTTVKHRSADDLDDGFQLDDQSDFFLSYDKEGVPLVSNDSDFGKTNGSILKKKTKEDENMEEDEVSEDEEEDESEEEDEEDENCEDAEDVEGSTVAEEEDKKKDQESSAEDSDESDHLSDLKDSDESEDEPDQQEKRKKTKGKKIIENVSECKARKDSEADMKEGNQVAETENLSQLPFVFDIPDDYDTFENLIGHSDCTTQGIILERMIKCNHPSLNNSNKDKLDTLFTYLLQHLEDSTCEVSPEVNCFKILDTISPFMYDLAQWNADSCSSAMVTVMNEKYKEFLKRSKVYPGLDTLIFIKLVSLLFSTSDYRHKVATPTLLFMQQMLASCRIANSVDLSIGLFISTLVLEFTSFSKRYVPEVVHFIRGVLRLCHPKDSKHPIYLPFRTQDIEKFNLICTKTCSVSKLTAKDLVVEDNSDEFKVRASSLALHILSELCDLLGDKNGSILIFEPFLELLDSKSFSSCLEDSVKSVVEKIKTIQSKGLDKLVLERKRPKPLKLYEPRIEEIYSLKRNKPMGKEKQERAKLQHKIKREMKGALREIRRDSTFLAKLKFKEIQKSDIERHRKVREILGSVAQQTGEVRKLRKKK</sequence>
<feature type="compositionally biased region" description="Acidic residues" evidence="7">
    <location>
        <begin position="351"/>
        <end position="384"/>
    </location>
</feature>
<evidence type="ECO:0000256" key="2">
    <source>
        <dbReference type="ARBA" id="ARBA00007466"/>
    </source>
</evidence>
<evidence type="ECO:0000256" key="3">
    <source>
        <dbReference type="ARBA" id="ARBA00022517"/>
    </source>
</evidence>
<comment type="subcellular location">
    <subcellularLocation>
        <location evidence="1">Nucleus</location>
        <location evidence="1">Nucleolus</location>
    </subcellularLocation>
</comment>
<feature type="region of interest" description="Disordered" evidence="7">
    <location>
        <begin position="283"/>
        <end position="311"/>
    </location>
</feature>
<reference evidence="8" key="1">
    <citation type="journal article" date="2024" name="Gigascience">
        <title>Chromosome-level genome of the poultry shaft louse Menopon gallinae provides insight into the host-switching and adaptive evolution of parasitic lice.</title>
        <authorList>
            <person name="Xu Y."/>
            <person name="Ma L."/>
            <person name="Liu S."/>
            <person name="Liang Y."/>
            <person name="Liu Q."/>
            <person name="He Z."/>
            <person name="Tian L."/>
            <person name="Duan Y."/>
            <person name="Cai W."/>
            <person name="Li H."/>
            <person name="Song F."/>
        </authorList>
    </citation>
    <scope>NUCLEOTIDE SEQUENCE</scope>
    <source>
        <strain evidence="8">Cailab_2023a</strain>
    </source>
</reference>
<dbReference type="Pfam" id="PF04147">
    <property type="entry name" value="Nop14"/>
    <property type="match status" value="1"/>
</dbReference>
<evidence type="ECO:0000256" key="6">
    <source>
        <dbReference type="ARBA" id="ARBA00024695"/>
    </source>
</evidence>
<feature type="compositionally biased region" description="Basic and acidic residues" evidence="7">
    <location>
        <begin position="9"/>
        <end position="22"/>
    </location>
</feature>
<dbReference type="AlphaFoldDB" id="A0AAW2IEX5"/>
<evidence type="ECO:0000256" key="4">
    <source>
        <dbReference type="ARBA" id="ARBA00022552"/>
    </source>
</evidence>
<comment type="similarity">
    <text evidence="2">Belongs to the NOP14 family.</text>
</comment>
<dbReference type="PANTHER" id="PTHR23183:SF0">
    <property type="entry name" value="NUCLEOLAR PROTEIN 14"/>
    <property type="match status" value="1"/>
</dbReference>